<feature type="compositionally biased region" description="Basic and acidic residues" evidence="1">
    <location>
        <begin position="42"/>
        <end position="65"/>
    </location>
</feature>
<proteinExistence type="predicted"/>
<dbReference type="Proteomes" id="UP001596328">
    <property type="component" value="Unassembled WGS sequence"/>
</dbReference>
<comment type="caution">
    <text evidence="2">The sequence shown here is derived from an EMBL/GenBank/DDBJ whole genome shotgun (WGS) entry which is preliminary data.</text>
</comment>
<organism evidence="2 3">
    <name type="scientific">Halobium palmae</name>
    <dbReference type="NCBI Taxonomy" id="1776492"/>
    <lineage>
        <taxon>Archaea</taxon>
        <taxon>Methanobacteriati</taxon>
        <taxon>Methanobacteriota</taxon>
        <taxon>Stenosarchaea group</taxon>
        <taxon>Halobacteria</taxon>
        <taxon>Halobacteriales</taxon>
        <taxon>Haloferacaceae</taxon>
        <taxon>Halobium</taxon>
    </lineage>
</organism>
<name>A0ABD5RZ43_9EURY</name>
<reference evidence="2 3" key="1">
    <citation type="journal article" date="2019" name="Int. J. Syst. Evol. Microbiol.">
        <title>The Global Catalogue of Microorganisms (GCM) 10K type strain sequencing project: providing services to taxonomists for standard genome sequencing and annotation.</title>
        <authorList>
            <consortium name="The Broad Institute Genomics Platform"/>
            <consortium name="The Broad Institute Genome Sequencing Center for Infectious Disease"/>
            <person name="Wu L."/>
            <person name="Ma J."/>
        </authorList>
    </citation>
    <scope>NUCLEOTIDE SEQUENCE [LARGE SCALE GENOMIC DNA]</scope>
    <source>
        <strain evidence="2 3">NBRC 111368</strain>
    </source>
</reference>
<keyword evidence="3" id="KW-1185">Reference proteome</keyword>
<gene>
    <name evidence="2" type="ORF">ACFQE1_09280</name>
</gene>
<evidence type="ECO:0000313" key="3">
    <source>
        <dbReference type="Proteomes" id="UP001596328"/>
    </source>
</evidence>
<sequence>ANGNDAAAAVPANADGNASGDDHPGSGVGERNSGAEDGNGDGAERKDADAAETERKVRDGTERKLGIGANDVRLAVAGERAGAR</sequence>
<evidence type="ECO:0000256" key="1">
    <source>
        <dbReference type="SAM" id="MobiDB-lite"/>
    </source>
</evidence>
<dbReference type="AlphaFoldDB" id="A0ABD5RZ43"/>
<protein>
    <submittedName>
        <fullName evidence="2">Uncharacterized protein</fullName>
    </submittedName>
</protein>
<feature type="region of interest" description="Disordered" evidence="1">
    <location>
        <begin position="1"/>
        <end position="68"/>
    </location>
</feature>
<feature type="compositionally biased region" description="Low complexity" evidence="1">
    <location>
        <begin position="1"/>
        <end position="18"/>
    </location>
</feature>
<dbReference type="EMBL" id="JBHSWU010000214">
    <property type="protein sequence ID" value="MFC6724561.1"/>
    <property type="molecule type" value="Genomic_DNA"/>
</dbReference>
<evidence type="ECO:0000313" key="2">
    <source>
        <dbReference type="EMBL" id="MFC6724561.1"/>
    </source>
</evidence>
<feature type="non-terminal residue" evidence="2">
    <location>
        <position position="1"/>
    </location>
</feature>
<accession>A0ABD5RZ43</accession>